<dbReference type="AlphaFoldDB" id="A0A8H5ZVK3"/>
<sequence length="118" mass="12880">VDSPDVTFGAIVPGRQAPVPGIEDVAGPTIATVPLRILIRGTVDELLHQQRIRQISQDAKYACDSQTDFLIHPSIEDRTVESPVFENGLNEQETGSGSEKHICYDAAVRQNIESTIPE</sequence>
<evidence type="ECO:0000313" key="2">
    <source>
        <dbReference type="Proteomes" id="UP000541154"/>
    </source>
</evidence>
<dbReference type="Gene3D" id="3.30.559.30">
    <property type="entry name" value="Nonribosomal peptide synthetase, condensation domain"/>
    <property type="match status" value="1"/>
</dbReference>
<dbReference type="EMBL" id="SPNV01000351">
    <property type="protein sequence ID" value="KAF5856062.1"/>
    <property type="molecule type" value="Genomic_DNA"/>
</dbReference>
<protein>
    <submittedName>
        <fullName evidence="1">Uncharacterized protein</fullName>
    </submittedName>
</protein>
<comment type="caution">
    <text evidence="1">The sequence shown here is derived from an EMBL/GenBank/DDBJ whole genome shotgun (WGS) entry which is preliminary data.</text>
</comment>
<organism evidence="1 2">
    <name type="scientific">Petromyces alliaceus</name>
    <name type="common">Aspergillus alliaceus</name>
    <dbReference type="NCBI Taxonomy" id="209559"/>
    <lineage>
        <taxon>Eukaryota</taxon>
        <taxon>Fungi</taxon>
        <taxon>Dikarya</taxon>
        <taxon>Ascomycota</taxon>
        <taxon>Pezizomycotina</taxon>
        <taxon>Eurotiomycetes</taxon>
        <taxon>Eurotiomycetidae</taxon>
        <taxon>Eurotiales</taxon>
        <taxon>Aspergillaceae</taxon>
        <taxon>Aspergillus</taxon>
        <taxon>Aspergillus subgen. Circumdati</taxon>
    </lineage>
</organism>
<gene>
    <name evidence="1" type="ORF">ETB97_007960</name>
</gene>
<name>A0A8H5ZVK3_PETAA</name>
<dbReference type="Proteomes" id="UP000541154">
    <property type="component" value="Unassembled WGS sequence"/>
</dbReference>
<dbReference type="SUPFAM" id="SSF52777">
    <property type="entry name" value="CoA-dependent acyltransferases"/>
    <property type="match status" value="1"/>
</dbReference>
<reference evidence="1 2" key="1">
    <citation type="submission" date="2019-04" db="EMBL/GenBank/DDBJ databases">
        <title>Aspergillus burnettii sp. nov., novel species from soil in southeast Queensland.</title>
        <authorList>
            <person name="Gilchrist C.L.M."/>
            <person name="Pitt J.I."/>
            <person name="Lange L."/>
            <person name="Lacey H.J."/>
            <person name="Vuong D."/>
            <person name="Midgley D.J."/>
            <person name="Greenfield P."/>
            <person name="Bradbury M."/>
            <person name="Lacey E."/>
            <person name="Busk P.K."/>
            <person name="Pilgaard B."/>
            <person name="Chooi Y.H."/>
            <person name="Piggott A.M."/>
        </authorList>
    </citation>
    <scope>NUCLEOTIDE SEQUENCE [LARGE SCALE GENOMIC DNA]</scope>
    <source>
        <strain evidence="1 2">FRR 5400</strain>
    </source>
</reference>
<feature type="non-terminal residue" evidence="1">
    <location>
        <position position="1"/>
    </location>
</feature>
<proteinExistence type="predicted"/>
<keyword evidence="2" id="KW-1185">Reference proteome</keyword>
<evidence type="ECO:0000313" key="1">
    <source>
        <dbReference type="EMBL" id="KAF5856062.1"/>
    </source>
</evidence>
<accession>A0A8H5ZVK3</accession>